<keyword evidence="1" id="KW-0732">Signal</keyword>
<sequence>MLGLVVRILSLVAICFVVNVVKGSTNYGVFTPKTLAIGLKPAMGSNEYTGGFTLTAEKPIATLDYNYEVAGLPYFVVSAVSNGPVEVEVKYSEQFSVLSTNFSDGPSQYASAVANSRRVETHRFTTDEIGVTVTSMLSQPGQRWQTLRLIRGGSITFEAVGFQASIEVIDDLSTLPGKFSCSNAKYNEIWELGARAVSAACLDAGSQVTSWSVCEENGTFVPGTRPGVSYKAWNLSDYTLEFELQIIRGGVGFYVGYDLTANRGSLMFHLSSEYPVDSTYVNVNTTLFPASTVTLTYGFDFVNATDMLSYNLGSYAVPFDVKEHIWYQVKLAVNSTAGNLVLWLDEQQVMNVTISDLGFSESQLSLLGYSTTGEGAIGFGGWQDQAAFVRNVKATSLKESTTLYSNPMTDESVVLPEFGVQSNTYAACLDGAKRDRYIWLGDFYHTTRIMSVANSKPEQITGTWEYLIDYQAPNGQYPGLMVMTYETPMPTPEVFMFNAGTADAYLNFPDYDILGLIGFVSYMEYYNDVAFAKAKWESFSKATNWLASCQGSDGLIDVTKYVAVFLGPGTGTAVNAAAVQCLEGMSKVARVVGDEDSAQEWVEIAASIKVAINKLLWSDTLGNYAVDSSTSDVYGVSAIAFAITSGVANKTQVDLCVKSLENLRQGPGYLDTSATDNMTKISPNTNGFLLDALLQTGHTNEATFLLDNLWDAMISNESYRSGASWEYVSQSLEPGIDEFTSLSHPWGGAPTYVLTNYVAGIRPEEFGFRRWIVNPLVSGLEITSANATVSTPYGALAAAWELAANEILNVTITAPAGTEGVLEVSLQNSSVYQQSLNGTGEPISFSVQLQ</sequence>
<evidence type="ECO:0000313" key="4">
    <source>
        <dbReference type="EMBL" id="OWZ09527.1"/>
    </source>
</evidence>
<dbReference type="InterPro" id="IPR035396">
    <property type="entry name" value="Bac_rhamnosid6H"/>
</dbReference>
<dbReference type="InterPro" id="IPR008928">
    <property type="entry name" value="6-hairpin_glycosidase_sf"/>
</dbReference>
<feature type="domain" description="Alpha-L-rhamnosidase six-hairpin glycosidase" evidence="2">
    <location>
        <begin position="405"/>
        <end position="755"/>
    </location>
</feature>
<dbReference type="Gene3D" id="2.60.120.560">
    <property type="entry name" value="Exo-inulinase, domain 1"/>
    <property type="match status" value="1"/>
</dbReference>
<protein>
    <submittedName>
        <fullName evidence="4">Glycoside hydrolase</fullName>
    </submittedName>
</protein>
<dbReference type="OrthoDB" id="10036721at2759"/>
<dbReference type="STRING" id="4795.A0A225VXL9"/>
<evidence type="ECO:0000259" key="3">
    <source>
        <dbReference type="Pfam" id="PF17390"/>
    </source>
</evidence>
<evidence type="ECO:0000259" key="2">
    <source>
        <dbReference type="Pfam" id="PF17389"/>
    </source>
</evidence>
<comment type="caution">
    <text evidence="4">The sequence shown here is derived from an EMBL/GenBank/DDBJ whole genome shotgun (WGS) entry which is preliminary data.</text>
</comment>
<dbReference type="PANTHER" id="PTHR34987:SF4">
    <property type="entry name" value="ALPHA-L-RHAMNOSIDASE C-TERMINAL DOMAIN-CONTAINING PROTEIN"/>
    <property type="match status" value="1"/>
</dbReference>
<dbReference type="InterPro" id="IPR035398">
    <property type="entry name" value="Bac_rhamnosid_C"/>
</dbReference>
<reference evidence="5" key="1">
    <citation type="submission" date="2017-03" db="EMBL/GenBank/DDBJ databases">
        <title>Phytopthora megakarya and P. palmivora, two closely related causual agents of cacao black pod achieved similar genome size and gene model numbers by different mechanisms.</title>
        <authorList>
            <person name="Ali S."/>
            <person name="Shao J."/>
            <person name="Larry D.J."/>
            <person name="Kronmiller B."/>
            <person name="Shen D."/>
            <person name="Strem M.D."/>
            <person name="Melnick R.L."/>
            <person name="Guiltinan M.J."/>
            <person name="Tyler B.M."/>
            <person name="Meinhardt L.W."/>
            <person name="Bailey B.A."/>
        </authorList>
    </citation>
    <scope>NUCLEOTIDE SEQUENCE [LARGE SCALE GENOMIC DNA]</scope>
    <source>
        <strain evidence="5">zdho120</strain>
    </source>
</reference>
<keyword evidence="5" id="KW-1185">Reference proteome</keyword>
<dbReference type="Gene3D" id="1.50.10.10">
    <property type="match status" value="1"/>
</dbReference>
<dbReference type="SUPFAM" id="SSF48208">
    <property type="entry name" value="Six-hairpin glycosidases"/>
    <property type="match status" value="1"/>
</dbReference>
<dbReference type="Pfam" id="PF17389">
    <property type="entry name" value="Bac_rhamnosid6H"/>
    <property type="match status" value="1"/>
</dbReference>
<dbReference type="GO" id="GO:0005975">
    <property type="term" value="P:carbohydrate metabolic process"/>
    <property type="evidence" value="ECO:0007669"/>
    <property type="project" value="InterPro"/>
</dbReference>
<accession>A0A225VXL9</accession>
<dbReference type="GO" id="GO:0016787">
    <property type="term" value="F:hydrolase activity"/>
    <property type="evidence" value="ECO:0007669"/>
    <property type="project" value="UniProtKB-KW"/>
</dbReference>
<dbReference type="Proteomes" id="UP000198211">
    <property type="component" value="Unassembled WGS sequence"/>
</dbReference>
<dbReference type="AlphaFoldDB" id="A0A225VXL9"/>
<gene>
    <name evidence="4" type="ORF">PHMEG_00017758</name>
</gene>
<evidence type="ECO:0000256" key="1">
    <source>
        <dbReference type="SAM" id="SignalP"/>
    </source>
</evidence>
<keyword evidence="4" id="KW-0378">Hydrolase</keyword>
<dbReference type="InterPro" id="IPR012341">
    <property type="entry name" value="6hp_glycosidase-like_sf"/>
</dbReference>
<feature type="domain" description="Alpha-L-rhamnosidase C-terminal" evidence="3">
    <location>
        <begin position="760"/>
        <end position="832"/>
    </location>
</feature>
<proteinExistence type="predicted"/>
<organism evidence="4 5">
    <name type="scientific">Phytophthora megakarya</name>
    <dbReference type="NCBI Taxonomy" id="4795"/>
    <lineage>
        <taxon>Eukaryota</taxon>
        <taxon>Sar</taxon>
        <taxon>Stramenopiles</taxon>
        <taxon>Oomycota</taxon>
        <taxon>Peronosporomycetes</taxon>
        <taxon>Peronosporales</taxon>
        <taxon>Peronosporaceae</taxon>
        <taxon>Phytophthora</taxon>
    </lineage>
</organism>
<feature type="signal peptide" evidence="1">
    <location>
        <begin position="1"/>
        <end position="23"/>
    </location>
</feature>
<name>A0A225VXL9_9STRA</name>
<dbReference type="Pfam" id="PF17390">
    <property type="entry name" value="Bac_rhamnosid_C"/>
    <property type="match status" value="1"/>
</dbReference>
<evidence type="ECO:0000313" key="5">
    <source>
        <dbReference type="Proteomes" id="UP000198211"/>
    </source>
</evidence>
<dbReference type="EMBL" id="NBNE01002756">
    <property type="protein sequence ID" value="OWZ09527.1"/>
    <property type="molecule type" value="Genomic_DNA"/>
</dbReference>
<feature type="chain" id="PRO_5012240177" evidence="1">
    <location>
        <begin position="24"/>
        <end position="850"/>
    </location>
</feature>
<dbReference type="PANTHER" id="PTHR34987">
    <property type="entry name" value="C, PUTATIVE (AFU_ORTHOLOGUE AFUA_3G02880)-RELATED"/>
    <property type="match status" value="1"/>
</dbReference>
<dbReference type="Gene3D" id="2.60.420.10">
    <property type="entry name" value="Maltose phosphorylase, domain 3"/>
    <property type="match status" value="1"/>
</dbReference>